<dbReference type="STRING" id="573321.SAMN04488505_10912"/>
<name>A0A1H8ESY0_9BACT</name>
<evidence type="ECO:0000313" key="2">
    <source>
        <dbReference type="EMBL" id="SEN21987.1"/>
    </source>
</evidence>
<dbReference type="InterPro" id="IPR019587">
    <property type="entry name" value="Polyketide_cyclase/dehydratase"/>
</dbReference>
<dbReference type="Pfam" id="PF10604">
    <property type="entry name" value="Polyketide_cyc2"/>
    <property type="match status" value="1"/>
</dbReference>
<evidence type="ECO:0000313" key="3">
    <source>
        <dbReference type="Proteomes" id="UP000198984"/>
    </source>
</evidence>
<gene>
    <name evidence="2" type="ORF">SAMN04488505_10912</name>
</gene>
<evidence type="ECO:0000256" key="1">
    <source>
        <dbReference type="SAM" id="Phobius"/>
    </source>
</evidence>
<dbReference type="InterPro" id="IPR023393">
    <property type="entry name" value="START-like_dom_sf"/>
</dbReference>
<sequence>MKIIKRILLVIAILIAIPLIVALFIRKDYTVEREVNINKPAGEVFDYVKYLKNQDTYSVWAKIDPAMKKDYQGTDATPGFVYRWDSQNKDAGKGEQEIKKVVPGQVNYEIRFIKPFPGKASAFMSTTPVSGSQTTVKWGFSSRMAYPMNLMLLMNMEDMIGKDLQTGLNNLKALLEKQ</sequence>
<feature type="transmembrane region" description="Helical" evidence="1">
    <location>
        <begin position="7"/>
        <end position="25"/>
    </location>
</feature>
<dbReference type="RefSeq" id="WP_089919041.1">
    <property type="nucleotide sequence ID" value="NZ_FOBB01000009.1"/>
</dbReference>
<keyword evidence="1" id="KW-1133">Transmembrane helix</keyword>
<keyword evidence="1" id="KW-0472">Membrane</keyword>
<dbReference type="AlphaFoldDB" id="A0A1H8ESY0"/>
<keyword evidence="1" id="KW-0812">Transmembrane</keyword>
<dbReference type="OrthoDB" id="9807923at2"/>
<accession>A0A1H8ESY0</accession>
<keyword evidence="3" id="KW-1185">Reference proteome</keyword>
<proteinExistence type="predicted"/>
<organism evidence="2 3">
    <name type="scientific">Chitinophaga rupis</name>
    <dbReference type="NCBI Taxonomy" id="573321"/>
    <lineage>
        <taxon>Bacteria</taxon>
        <taxon>Pseudomonadati</taxon>
        <taxon>Bacteroidota</taxon>
        <taxon>Chitinophagia</taxon>
        <taxon>Chitinophagales</taxon>
        <taxon>Chitinophagaceae</taxon>
        <taxon>Chitinophaga</taxon>
    </lineage>
</organism>
<dbReference type="Proteomes" id="UP000198984">
    <property type="component" value="Unassembled WGS sequence"/>
</dbReference>
<dbReference type="SUPFAM" id="SSF55961">
    <property type="entry name" value="Bet v1-like"/>
    <property type="match status" value="1"/>
</dbReference>
<reference evidence="2 3" key="1">
    <citation type="submission" date="2016-10" db="EMBL/GenBank/DDBJ databases">
        <authorList>
            <person name="de Groot N.N."/>
        </authorList>
    </citation>
    <scope>NUCLEOTIDE SEQUENCE [LARGE SCALE GENOMIC DNA]</scope>
    <source>
        <strain evidence="2 3">DSM 21039</strain>
    </source>
</reference>
<dbReference type="Gene3D" id="3.30.530.20">
    <property type="match status" value="1"/>
</dbReference>
<dbReference type="CDD" id="cd07818">
    <property type="entry name" value="SRPBCC_1"/>
    <property type="match status" value="1"/>
</dbReference>
<protein>
    <submittedName>
        <fullName evidence="2">Polyketide cyclase / dehydrase and lipid transport</fullName>
    </submittedName>
</protein>
<dbReference type="EMBL" id="FOBB01000009">
    <property type="protein sequence ID" value="SEN21987.1"/>
    <property type="molecule type" value="Genomic_DNA"/>
</dbReference>